<evidence type="ECO:0000313" key="6">
    <source>
        <dbReference type="EMBL" id="GBG10368.1"/>
    </source>
</evidence>
<name>A0A2R5EZ64_9BACL</name>
<dbReference type="Pfam" id="PF12833">
    <property type="entry name" value="HTH_18"/>
    <property type="match status" value="1"/>
</dbReference>
<dbReference type="PANTHER" id="PTHR46796">
    <property type="entry name" value="HTH-TYPE TRANSCRIPTIONAL ACTIVATOR RHAS-RELATED"/>
    <property type="match status" value="1"/>
</dbReference>
<comment type="caution">
    <text evidence="6">The sequence shown here is derived from an EMBL/GenBank/DDBJ whole genome shotgun (WGS) entry which is preliminary data.</text>
</comment>
<dbReference type="PANTHER" id="PTHR46796:SF13">
    <property type="entry name" value="HTH-TYPE TRANSCRIPTIONAL ACTIVATOR RHAS"/>
    <property type="match status" value="1"/>
</dbReference>
<dbReference type="InterPro" id="IPR018062">
    <property type="entry name" value="HTH_AraC-typ_CS"/>
</dbReference>
<dbReference type="Proteomes" id="UP000245202">
    <property type="component" value="Unassembled WGS sequence"/>
</dbReference>
<dbReference type="EMBL" id="BDQX01000317">
    <property type="protein sequence ID" value="GBG10368.1"/>
    <property type="molecule type" value="Genomic_DNA"/>
</dbReference>
<proteinExistence type="predicted"/>
<evidence type="ECO:0000259" key="4">
    <source>
        <dbReference type="PROSITE" id="PS01124"/>
    </source>
</evidence>
<dbReference type="SUPFAM" id="SSF46689">
    <property type="entry name" value="Homeodomain-like"/>
    <property type="match status" value="2"/>
</dbReference>
<dbReference type="PROSITE" id="PS00041">
    <property type="entry name" value="HTH_ARAC_FAMILY_1"/>
    <property type="match status" value="1"/>
</dbReference>
<evidence type="ECO:0000259" key="5">
    <source>
        <dbReference type="PROSITE" id="PS50983"/>
    </source>
</evidence>
<reference evidence="6 7" key="1">
    <citation type="submission" date="2017-08" db="EMBL/GenBank/DDBJ databases">
        <title>Substantial Increase in Enzyme Production by Combined Drug-Resistance Mutations in Paenibacillus agaridevorans.</title>
        <authorList>
            <person name="Tanaka Y."/>
            <person name="Funane K."/>
            <person name="Hosaka T."/>
            <person name="Shiwa Y."/>
            <person name="Fujita N."/>
            <person name="Miyazaki T."/>
            <person name="Yoshikawa H."/>
            <person name="Murakami K."/>
            <person name="Kasahara K."/>
            <person name="Inaoka T."/>
            <person name="Hiraga Y."/>
            <person name="Ochi K."/>
        </authorList>
    </citation>
    <scope>NUCLEOTIDE SEQUENCE [LARGE SCALE GENOMIC DNA]</scope>
    <source>
        <strain evidence="6 7">T-3040</strain>
    </source>
</reference>
<evidence type="ECO:0000256" key="2">
    <source>
        <dbReference type="ARBA" id="ARBA00023125"/>
    </source>
</evidence>
<dbReference type="PROSITE" id="PS01124">
    <property type="entry name" value="HTH_ARAC_FAMILY_2"/>
    <property type="match status" value="1"/>
</dbReference>
<evidence type="ECO:0000313" key="7">
    <source>
        <dbReference type="Proteomes" id="UP000245202"/>
    </source>
</evidence>
<dbReference type="InterPro" id="IPR050204">
    <property type="entry name" value="AraC_XylS_family_regulators"/>
</dbReference>
<feature type="domain" description="HTH araC/xylS-type" evidence="4">
    <location>
        <begin position="194"/>
        <end position="292"/>
    </location>
</feature>
<keyword evidence="1" id="KW-0805">Transcription regulation</keyword>
<evidence type="ECO:0000256" key="3">
    <source>
        <dbReference type="ARBA" id="ARBA00023163"/>
    </source>
</evidence>
<dbReference type="Pfam" id="PF01497">
    <property type="entry name" value="Peripla_BP_2"/>
    <property type="match status" value="1"/>
</dbReference>
<dbReference type="RefSeq" id="WP_108994882.1">
    <property type="nucleotide sequence ID" value="NZ_BDQX01000317.1"/>
</dbReference>
<evidence type="ECO:0008006" key="8">
    <source>
        <dbReference type="Google" id="ProtNLM"/>
    </source>
</evidence>
<accession>A0A2R5EZ64</accession>
<dbReference type="InterPro" id="IPR009057">
    <property type="entry name" value="Homeodomain-like_sf"/>
</dbReference>
<dbReference type="GO" id="GO:0043565">
    <property type="term" value="F:sequence-specific DNA binding"/>
    <property type="evidence" value="ECO:0007669"/>
    <property type="project" value="InterPro"/>
</dbReference>
<dbReference type="InterPro" id="IPR018060">
    <property type="entry name" value="HTH_AraC"/>
</dbReference>
<sequence>MPGMNRATPAALPPQVYLTGIAAESYFGDRAWSLGEADEYTLLAAMDGAGLIISHTDGGKQLLDRGHCLLLSPGAETELKVVSETELKVYLLKFLIPSGGQGLQLLAAGCQPFPSEPVHRLEIRLAELLGLQGKQSDASLRSPLPGAISDSKESSAEDALLSLHRHVRFQELIYDVLSARNAAKAVKDPRLAIERTIAYLEKHYGEDIEIGGLAEREGLSRWRFERHFKALTGRSPLDYLTALRMNKAKELLSRQERRVGEVAALVGYRDEYYFSRKFKQAFGMPPSRYAHGGCGTDQRIFSIQYLGELLALGVLPFGSNNALLRTIPEAPRSIRGVEDLPQINLHQLSGLSPNLILFPSYLDRLTADQLSGIADAVKVDWESDVYTRLRAMGRLLKREEEAERWIERYEKKAIRTRDRLEHCVREGETAAAFIYHDDGLFVYAGHHFGHSLYQGIGFEPTAGVRSLMDRDPNTKWKRIEPVDLPYYAGDRVFFALAHSGRMAEAGRRMLQHPAWQELPAVQEGKSYVMSDDWANYNPITLDKHLDHLARCLQVRRRA</sequence>
<dbReference type="InterPro" id="IPR002491">
    <property type="entry name" value="ABC_transptr_periplasmic_BD"/>
</dbReference>
<dbReference type="AlphaFoldDB" id="A0A2R5EZ64"/>
<dbReference type="PRINTS" id="PR00032">
    <property type="entry name" value="HTHARAC"/>
</dbReference>
<organism evidence="6 7">
    <name type="scientific">Paenibacillus agaridevorans</name>
    <dbReference type="NCBI Taxonomy" id="171404"/>
    <lineage>
        <taxon>Bacteria</taxon>
        <taxon>Bacillati</taxon>
        <taxon>Bacillota</taxon>
        <taxon>Bacilli</taxon>
        <taxon>Bacillales</taxon>
        <taxon>Paenibacillaceae</taxon>
        <taxon>Paenibacillus</taxon>
    </lineage>
</organism>
<dbReference type="SUPFAM" id="SSF53807">
    <property type="entry name" value="Helical backbone' metal receptor"/>
    <property type="match status" value="1"/>
</dbReference>
<keyword evidence="2" id="KW-0238">DNA-binding</keyword>
<dbReference type="GO" id="GO:0003700">
    <property type="term" value="F:DNA-binding transcription factor activity"/>
    <property type="evidence" value="ECO:0007669"/>
    <property type="project" value="InterPro"/>
</dbReference>
<dbReference type="Gene3D" id="1.10.10.60">
    <property type="entry name" value="Homeodomain-like"/>
    <property type="match status" value="2"/>
</dbReference>
<dbReference type="SMART" id="SM00342">
    <property type="entry name" value="HTH_ARAC"/>
    <property type="match status" value="1"/>
</dbReference>
<keyword evidence="7" id="KW-1185">Reference proteome</keyword>
<dbReference type="InterPro" id="IPR020449">
    <property type="entry name" value="Tscrpt_reg_AraC-type_HTH"/>
</dbReference>
<gene>
    <name evidence="6" type="ORF">PAT3040_05098</name>
</gene>
<protein>
    <recommendedName>
        <fullName evidence="8">AraC family transcriptional regulator</fullName>
    </recommendedName>
</protein>
<dbReference type="Gene3D" id="3.40.50.1980">
    <property type="entry name" value="Nitrogenase molybdenum iron protein domain"/>
    <property type="match status" value="2"/>
</dbReference>
<evidence type="ECO:0000256" key="1">
    <source>
        <dbReference type="ARBA" id="ARBA00023015"/>
    </source>
</evidence>
<keyword evidence="3" id="KW-0804">Transcription</keyword>
<dbReference type="PROSITE" id="PS50983">
    <property type="entry name" value="FE_B12_PBP"/>
    <property type="match status" value="1"/>
</dbReference>
<feature type="domain" description="Fe/B12 periplasmic-binding" evidence="5">
    <location>
        <begin position="297"/>
        <end position="556"/>
    </location>
</feature>